<keyword evidence="1" id="KW-0732">Signal</keyword>
<evidence type="ECO:0000313" key="2">
    <source>
        <dbReference type="EMBL" id="RIB26319.1"/>
    </source>
</evidence>
<reference evidence="2 3" key="1">
    <citation type="submission" date="2018-06" db="EMBL/GenBank/DDBJ databases">
        <title>Comparative genomics reveals the genomic features of Rhizophagus irregularis, R. cerebriforme, R. diaphanum and Gigaspora rosea, and their symbiotic lifestyle signature.</title>
        <authorList>
            <person name="Morin E."/>
            <person name="San Clemente H."/>
            <person name="Chen E.C.H."/>
            <person name="De La Providencia I."/>
            <person name="Hainaut M."/>
            <person name="Kuo A."/>
            <person name="Kohler A."/>
            <person name="Murat C."/>
            <person name="Tang N."/>
            <person name="Roy S."/>
            <person name="Loubradou J."/>
            <person name="Henrissat B."/>
            <person name="Grigoriev I.V."/>
            <person name="Corradi N."/>
            <person name="Roux C."/>
            <person name="Martin F.M."/>
        </authorList>
    </citation>
    <scope>NUCLEOTIDE SEQUENCE [LARGE SCALE GENOMIC DNA]</scope>
    <source>
        <strain evidence="2 3">DAOM 194757</strain>
    </source>
</reference>
<organism evidence="2 3">
    <name type="scientific">Gigaspora rosea</name>
    <dbReference type="NCBI Taxonomy" id="44941"/>
    <lineage>
        <taxon>Eukaryota</taxon>
        <taxon>Fungi</taxon>
        <taxon>Fungi incertae sedis</taxon>
        <taxon>Mucoromycota</taxon>
        <taxon>Glomeromycotina</taxon>
        <taxon>Glomeromycetes</taxon>
        <taxon>Diversisporales</taxon>
        <taxon>Gigasporaceae</taxon>
        <taxon>Gigaspora</taxon>
    </lineage>
</organism>
<feature type="signal peptide" evidence="1">
    <location>
        <begin position="1"/>
        <end position="25"/>
    </location>
</feature>
<protein>
    <submittedName>
        <fullName evidence="2">Uncharacterized protein</fullName>
    </submittedName>
</protein>
<proteinExistence type="predicted"/>
<comment type="caution">
    <text evidence="2">The sequence shown here is derived from an EMBL/GenBank/DDBJ whole genome shotgun (WGS) entry which is preliminary data.</text>
</comment>
<dbReference type="AlphaFoldDB" id="A0A397VZ67"/>
<dbReference type="EMBL" id="QKWP01000139">
    <property type="protein sequence ID" value="RIB26319.1"/>
    <property type="molecule type" value="Genomic_DNA"/>
</dbReference>
<evidence type="ECO:0000256" key="1">
    <source>
        <dbReference type="SAM" id="SignalP"/>
    </source>
</evidence>
<accession>A0A397VZ67</accession>
<feature type="chain" id="PRO_5017364177" evidence="1">
    <location>
        <begin position="26"/>
        <end position="189"/>
    </location>
</feature>
<name>A0A397VZ67_9GLOM</name>
<dbReference type="Proteomes" id="UP000266673">
    <property type="component" value="Unassembled WGS sequence"/>
</dbReference>
<gene>
    <name evidence="2" type="ORF">C2G38_276941</name>
</gene>
<evidence type="ECO:0000313" key="3">
    <source>
        <dbReference type="Proteomes" id="UP000266673"/>
    </source>
</evidence>
<keyword evidence="3" id="KW-1185">Reference proteome</keyword>
<sequence length="189" mass="21342">MISKIVIYVMVLILILSPRFLVISGVDEPFLSSNSKISDVKQFSDGKLIILTENTENNTEFKLIFRNGTIKTFNNFKNLTNDTPTQIFPLSEDLMMIMFCNIGAPCTNGTIIDLNGNVINENVLLGGITTITTDNMPDVGFLGVSFTNNTIRWIKFRFPQNHDERNLQINSGTIQALSKYSIKNYMFLQ</sequence>